<reference evidence="1 2" key="1">
    <citation type="submission" date="2018-09" db="EMBL/GenBank/DDBJ databases">
        <authorList>
            <person name="Wang F."/>
        </authorList>
    </citation>
    <scope>NUCLEOTIDE SEQUENCE [LARGE SCALE GENOMIC DNA]</scope>
    <source>
        <strain evidence="1 2">PLHSC7-2</strain>
    </source>
</reference>
<dbReference type="AlphaFoldDB" id="A0A418YB22"/>
<dbReference type="OrthoDB" id="7061899at2"/>
<proteinExistence type="predicted"/>
<gene>
    <name evidence="1" type="ORF">D1Z90_17130</name>
</gene>
<dbReference type="RefSeq" id="WP_119912018.1">
    <property type="nucleotide sequence ID" value="NZ_QZCH01000028.1"/>
</dbReference>
<accession>A0A418YB22</accession>
<name>A0A418YB22_9GAMM</name>
<evidence type="ECO:0000313" key="2">
    <source>
        <dbReference type="Proteomes" id="UP000283255"/>
    </source>
</evidence>
<protein>
    <submittedName>
        <fullName evidence="1">Uncharacterized protein</fullName>
    </submittedName>
</protein>
<comment type="caution">
    <text evidence="1">The sequence shown here is derived from an EMBL/GenBank/DDBJ whole genome shotgun (WGS) entry which is preliminary data.</text>
</comment>
<dbReference type="Proteomes" id="UP000283255">
    <property type="component" value="Unassembled WGS sequence"/>
</dbReference>
<organism evidence="1 2">
    <name type="scientific">Motilimonas pumila</name>
    <dbReference type="NCBI Taxonomy" id="2303987"/>
    <lineage>
        <taxon>Bacteria</taxon>
        <taxon>Pseudomonadati</taxon>
        <taxon>Pseudomonadota</taxon>
        <taxon>Gammaproteobacteria</taxon>
        <taxon>Alteromonadales</taxon>
        <taxon>Alteromonadales genera incertae sedis</taxon>
        <taxon>Motilimonas</taxon>
    </lineage>
</organism>
<sequence length="161" mass="18701">MDSINQSVLFHGYELSGFYNALRCSIGIPNRNFDATIFSKNGECLEIIIEEQINYIKEKGTFKNQKVVDYNFIETLFKSFIYDQLSELNKEQLYNLDWNLVEHYGLISTAENESGSWNRLISQKHTLLEYINENGCEAVLFFVEHDGFVVITYLAQSEPET</sequence>
<dbReference type="EMBL" id="QZCH01000028">
    <property type="protein sequence ID" value="RJG40168.1"/>
    <property type="molecule type" value="Genomic_DNA"/>
</dbReference>
<reference evidence="1 2" key="2">
    <citation type="submission" date="2019-01" db="EMBL/GenBank/DDBJ databases">
        <title>Motilimonas pumilus sp. nov., isolated from the gut of sea cucumber (Apostichopus japonicus).</title>
        <authorList>
            <person name="Wang F.-Q."/>
            <person name="Ren L.-H."/>
            <person name="Lin Y.-W."/>
            <person name="Sun G.-H."/>
            <person name="Du Z.-J."/>
            <person name="Zhao J.-X."/>
            <person name="Liu X.-J."/>
            <person name="Liu L.-J."/>
        </authorList>
    </citation>
    <scope>NUCLEOTIDE SEQUENCE [LARGE SCALE GENOMIC DNA]</scope>
    <source>
        <strain evidence="1 2">PLHSC7-2</strain>
    </source>
</reference>
<keyword evidence="2" id="KW-1185">Reference proteome</keyword>
<evidence type="ECO:0000313" key="1">
    <source>
        <dbReference type="EMBL" id="RJG40168.1"/>
    </source>
</evidence>